<evidence type="ECO:0000313" key="4">
    <source>
        <dbReference type="Proteomes" id="UP000319732"/>
    </source>
</evidence>
<dbReference type="InterPro" id="IPR000836">
    <property type="entry name" value="PRTase_dom"/>
</dbReference>
<proteinExistence type="inferred from homology"/>
<sequence length="234" mass="25890">MPHLTRFIDYLLPARCLLCDLTVTGPDCICAGCRGDLPQLPAGCRRCALPLPGDADICGACLQRPPAFARTLAPFTFMPPVDTLIHAYKYRRQLAAGALLGQLLAQHLRRAYADDQLPEWLLPVPLHWRRLLLRGFNQAALLAAQLGRELALPVVDGCRRRVHTPPQAGVERQRRRRNLRGAFTLRCDPAHRHVAIVDDVVTTTSTVAELAGLLAAAGARRVDIWCIARTLQSY</sequence>
<dbReference type="PANTHER" id="PTHR47505">
    <property type="entry name" value="DNA UTILIZATION PROTEIN YHGH"/>
    <property type="match status" value="1"/>
</dbReference>
<comment type="similarity">
    <text evidence="1">Belongs to the ComF/GntX family.</text>
</comment>
<dbReference type="SUPFAM" id="SSF53271">
    <property type="entry name" value="PRTase-like"/>
    <property type="match status" value="1"/>
</dbReference>
<dbReference type="CDD" id="cd06223">
    <property type="entry name" value="PRTases_typeI"/>
    <property type="match status" value="1"/>
</dbReference>
<dbReference type="OrthoDB" id="9793412at2"/>
<dbReference type="EMBL" id="VHSG01000020">
    <property type="protein sequence ID" value="TQV71835.1"/>
    <property type="molecule type" value="Genomic_DNA"/>
</dbReference>
<gene>
    <name evidence="3" type="ORF">FKG94_19530</name>
</gene>
<comment type="caution">
    <text evidence="3">The sequence shown here is derived from an EMBL/GenBank/DDBJ whole genome shotgun (WGS) entry which is preliminary data.</text>
</comment>
<dbReference type="PANTHER" id="PTHR47505:SF1">
    <property type="entry name" value="DNA UTILIZATION PROTEIN YHGH"/>
    <property type="match status" value="1"/>
</dbReference>
<protein>
    <submittedName>
        <fullName evidence="3">ComF family protein</fullName>
    </submittedName>
</protein>
<dbReference type="Proteomes" id="UP000319732">
    <property type="component" value="Unassembled WGS sequence"/>
</dbReference>
<keyword evidence="4" id="KW-1185">Reference proteome</keyword>
<evidence type="ECO:0000259" key="2">
    <source>
        <dbReference type="Pfam" id="PF18912"/>
    </source>
</evidence>
<dbReference type="AlphaFoldDB" id="A0A545T3R9"/>
<dbReference type="InterPro" id="IPR051910">
    <property type="entry name" value="ComF/GntX_DNA_util-trans"/>
</dbReference>
<dbReference type="InterPro" id="IPR044005">
    <property type="entry name" value="DZR_2"/>
</dbReference>
<feature type="domain" description="Double zinc ribbon" evidence="2">
    <location>
        <begin position="8"/>
        <end position="62"/>
    </location>
</feature>
<dbReference type="InterPro" id="IPR029057">
    <property type="entry name" value="PRTase-like"/>
</dbReference>
<evidence type="ECO:0000256" key="1">
    <source>
        <dbReference type="ARBA" id="ARBA00008007"/>
    </source>
</evidence>
<dbReference type="Pfam" id="PF18912">
    <property type="entry name" value="DZR_2"/>
    <property type="match status" value="1"/>
</dbReference>
<name>A0A545T3R9_9GAMM</name>
<dbReference type="RefSeq" id="WP_142928611.1">
    <property type="nucleotide sequence ID" value="NZ_ML660099.1"/>
</dbReference>
<evidence type="ECO:0000313" key="3">
    <source>
        <dbReference type="EMBL" id="TQV71835.1"/>
    </source>
</evidence>
<organism evidence="3 4">
    <name type="scientific">Exilibacterium tricleocarpae</name>
    <dbReference type="NCBI Taxonomy" id="2591008"/>
    <lineage>
        <taxon>Bacteria</taxon>
        <taxon>Pseudomonadati</taxon>
        <taxon>Pseudomonadota</taxon>
        <taxon>Gammaproteobacteria</taxon>
        <taxon>Cellvibrionales</taxon>
        <taxon>Cellvibrionaceae</taxon>
        <taxon>Exilibacterium</taxon>
    </lineage>
</organism>
<dbReference type="Gene3D" id="3.40.50.2020">
    <property type="match status" value="1"/>
</dbReference>
<accession>A0A545T3R9</accession>
<reference evidence="3 4" key="1">
    <citation type="submission" date="2019-06" db="EMBL/GenBank/DDBJ databases">
        <title>Whole genome sequence for Cellvibrionaceae sp. R142.</title>
        <authorList>
            <person name="Wang G."/>
        </authorList>
    </citation>
    <scope>NUCLEOTIDE SEQUENCE [LARGE SCALE GENOMIC DNA]</scope>
    <source>
        <strain evidence="3 4">R142</strain>
    </source>
</reference>